<gene>
    <name evidence="2" type="ORF">ABLV49_14265</name>
</gene>
<dbReference type="AlphaFoldDB" id="A0AAU7LNQ1"/>
<reference evidence="2" key="1">
    <citation type="submission" date="2024-05" db="EMBL/GenBank/DDBJ databases">
        <authorList>
            <person name="Bunk B."/>
            <person name="Swiderski J."/>
            <person name="Sproer C."/>
            <person name="Thiel V."/>
        </authorList>
    </citation>
    <scope>NUCLEOTIDE SEQUENCE</scope>
    <source>
        <strain evidence="2">DSM 17735</strain>
    </source>
</reference>
<organism evidence="2">
    <name type="scientific">Polaromonas hydrogenivorans</name>
    <dbReference type="NCBI Taxonomy" id="335476"/>
    <lineage>
        <taxon>Bacteria</taxon>
        <taxon>Pseudomonadati</taxon>
        <taxon>Pseudomonadota</taxon>
        <taxon>Betaproteobacteria</taxon>
        <taxon>Burkholderiales</taxon>
        <taxon>Comamonadaceae</taxon>
        <taxon>Polaromonas</taxon>
    </lineage>
</organism>
<dbReference type="Gene3D" id="6.20.20.10">
    <property type="match status" value="1"/>
</dbReference>
<feature type="compositionally biased region" description="Acidic residues" evidence="1">
    <location>
        <begin position="36"/>
        <end position="51"/>
    </location>
</feature>
<feature type="compositionally biased region" description="Low complexity" evidence="1">
    <location>
        <begin position="59"/>
        <end position="73"/>
    </location>
</feature>
<feature type="region of interest" description="Disordered" evidence="1">
    <location>
        <begin position="105"/>
        <end position="125"/>
    </location>
</feature>
<evidence type="ECO:0000313" key="2">
    <source>
        <dbReference type="EMBL" id="XBP69063.1"/>
    </source>
</evidence>
<protein>
    <recommendedName>
        <fullName evidence="3">Molecular chaperone DnaJ</fullName>
    </recommendedName>
</protein>
<evidence type="ECO:0008006" key="3">
    <source>
        <dbReference type="Google" id="ProtNLM"/>
    </source>
</evidence>
<proteinExistence type="predicted"/>
<evidence type="ECO:0000256" key="1">
    <source>
        <dbReference type="SAM" id="MobiDB-lite"/>
    </source>
</evidence>
<name>A0AAU7LNQ1_9BURK</name>
<dbReference type="RefSeq" id="WP_349277380.1">
    <property type="nucleotide sequence ID" value="NZ_CBCSCU010000024.1"/>
</dbReference>
<accession>A0AAU7LNQ1</accession>
<dbReference type="EMBL" id="CP157675">
    <property type="protein sequence ID" value="XBP69063.1"/>
    <property type="molecule type" value="Genomic_DNA"/>
</dbReference>
<feature type="region of interest" description="Disordered" evidence="1">
    <location>
        <begin position="1"/>
        <end position="93"/>
    </location>
</feature>
<sequence>MTEKPDPSPADRAGTTGKAASPPVNSRPGMPAASQEQDDLDSQSVAGEEDPGASLEMFGASAGSPASGPISAPRDALNPGDEAPAGTPGTGEGICRECGGSGRVGDAPCPSCNGSGKVTVGVGGA</sequence>